<comment type="caution">
    <text evidence="1">The sequence shown here is derived from an EMBL/GenBank/DDBJ whole genome shotgun (WGS) entry which is preliminary data.</text>
</comment>
<gene>
    <name evidence="1" type="primary">moxd1_2</name>
    <name evidence="1" type="ORF">TNCT_207521</name>
</gene>
<dbReference type="Proteomes" id="UP000887116">
    <property type="component" value="Unassembled WGS sequence"/>
</dbReference>
<reference evidence="1" key="1">
    <citation type="submission" date="2020-07" db="EMBL/GenBank/DDBJ databases">
        <title>Multicomponent nature underlies the extraordinary mechanical properties of spider dragline silk.</title>
        <authorList>
            <person name="Kono N."/>
            <person name="Nakamura H."/>
            <person name="Mori M."/>
            <person name="Yoshida Y."/>
            <person name="Ohtoshi R."/>
            <person name="Malay A.D."/>
            <person name="Moran D.A.P."/>
            <person name="Tomita M."/>
            <person name="Numata K."/>
            <person name="Arakawa K."/>
        </authorList>
    </citation>
    <scope>NUCLEOTIDE SEQUENCE</scope>
</reference>
<organism evidence="1 2">
    <name type="scientific">Trichonephila clavata</name>
    <name type="common">Joro spider</name>
    <name type="synonym">Nephila clavata</name>
    <dbReference type="NCBI Taxonomy" id="2740835"/>
    <lineage>
        <taxon>Eukaryota</taxon>
        <taxon>Metazoa</taxon>
        <taxon>Ecdysozoa</taxon>
        <taxon>Arthropoda</taxon>
        <taxon>Chelicerata</taxon>
        <taxon>Arachnida</taxon>
        <taxon>Araneae</taxon>
        <taxon>Araneomorphae</taxon>
        <taxon>Entelegynae</taxon>
        <taxon>Araneoidea</taxon>
        <taxon>Nephilidae</taxon>
        <taxon>Trichonephila</taxon>
    </lineage>
</organism>
<evidence type="ECO:0000313" key="1">
    <source>
        <dbReference type="EMBL" id="GFR22239.1"/>
    </source>
</evidence>
<accession>A0A8X6LW72</accession>
<dbReference type="AlphaFoldDB" id="A0A8X6LW72"/>
<dbReference type="EMBL" id="BMAO01018252">
    <property type="protein sequence ID" value="GFR22239.1"/>
    <property type="molecule type" value="Genomic_DNA"/>
</dbReference>
<dbReference type="GO" id="GO:0004497">
    <property type="term" value="F:monooxygenase activity"/>
    <property type="evidence" value="ECO:0007669"/>
    <property type="project" value="UniProtKB-KW"/>
</dbReference>
<name>A0A8X6LW72_TRICU</name>
<proteinExistence type="predicted"/>
<keyword evidence="2" id="KW-1185">Reference proteome</keyword>
<keyword evidence="1" id="KW-0560">Oxidoreductase</keyword>
<keyword evidence="1" id="KW-0503">Monooxygenase</keyword>
<dbReference type="OrthoDB" id="10003276at2759"/>
<sequence length="134" mass="15493">MCLAFILYYPLIERFASLSVPQFDVINKALRTNFTKSDLFNGNFRGEMRHYDWTAVDIKEVQKSLRYGLHDTHCYLGNGVKNSIKAPISYPKIQEYKEVSSCISKELQNGGLRLDFSFLSYLCILVVYTFAIKN</sequence>
<evidence type="ECO:0000313" key="2">
    <source>
        <dbReference type="Proteomes" id="UP000887116"/>
    </source>
</evidence>
<protein>
    <submittedName>
        <fullName evidence="1">DBH-like monooxygenase protein 1</fullName>
    </submittedName>
</protein>